<organism evidence="2 3">
    <name type="scientific">Musa troglodytarum</name>
    <name type="common">fe'i banana</name>
    <dbReference type="NCBI Taxonomy" id="320322"/>
    <lineage>
        <taxon>Eukaryota</taxon>
        <taxon>Viridiplantae</taxon>
        <taxon>Streptophyta</taxon>
        <taxon>Embryophyta</taxon>
        <taxon>Tracheophyta</taxon>
        <taxon>Spermatophyta</taxon>
        <taxon>Magnoliopsida</taxon>
        <taxon>Liliopsida</taxon>
        <taxon>Zingiberales</taxon>
        <taxon>Musaceae</taxon>
        <taxon>Musa</taxon>
    </lineage>
</organism>
<reference evidence="2" key="1">
    <citation type="submission" date="2022-05" db="EMBL/GenBank/DDBJ databases">
        <title>The Musa troglodytarum L. genome provides insights into the mechanism of non-climacteric behaviour and enrichment of carotenoids.</title>
        <authorList>
            <person name="Wang J."/>
        </authorList>
    </citation>
    <scope>NUCLEOTIDE SEQUENCE</scope>
    <source>
        <tissue evidence="2">Leaf</tissue>
    </source>
</reference>
<name>A0A9E7EAL0_9LILI</name>
<evidence type="ECO:0000313" key="2">
    <source>
        <dbReference type="EMBL" id="URD72513.1"/>
    </source>
</evidence>
<keyword evidence="3" id="KW-1185">Reference proteome</keyword>
<sequence length="137" mass="14712">MKRRRLSLIFPKNENYTSDPPYQNSPTSPFDNRSLSWAAGNTSDMPSGNGKRPLCGDGACLAANKLSKQANHNVQSSSFEEIGFSASEEMPAVAAEDLKLKGQGAAPVTELGTSQDIGSDPHVRMPSYPSTLEILVK</sequence>
<feature type="compositionally biased region" description="Polar residues" evidence="1">
    <location>
        <begin position="14"/>
        <end position="46"/>
    </location>
</feature>
<protein>
    <submittedName>
        <fullName evidence="2">Uncharacterized protein</fullName>
    </submittedName>
</protein>
<evidence type="ECO:0000256" key="1">
    <source>
        <dbReference type="SAM" id="MobiDB-lite"/>
    </source>
</evidence>
<dbReference type="EMBL" id="CP097502">
    <property type="protein sequence ID" value="URD72513.1"/>
    <property type="molecule type" value="Genomic_DNA"/>
</dbReference>
<feature type="region of interest" description="Disordered" evidence="1">
    <location>
        <begin position="1"/>
        <end position="51"/>
    </location>
</feature>
<proteinExistence type="predicted"/>
<gene>
    <name evidence="2" type="ORF">MUK42_35969</name>
</gene>
<dbReference type="AlphaFoldDB" id="A0A9E7EAL0"/>
<accession>A0A9E7EAL0</accession>
<dbReference type="Proteomes" id="UP001055439">
    <property type="component" value="Chromosome 1"/>
</dbReference>
<evidence type="ECO:0000313" key="3">
    <source>
        <dbReference type="Proteomes" id="UP001055439"/>
    </source>
</evidence>